<comment type="caution">
    <text evidence="2">The sequence shown here is derived from an EMBL/GenBank/DDBJ whole genome shotgun (WGS) entry which is preliminary data.</text>
</comment>
<evidence type="ECO:0000256" key="1">
    <source>
        <dbReference type="SAM" id="MobiDB-lite"/>
    </source>
</evidence>
<evidence type="ECO:0000313" key="2">
    <source>
        <dbReference type="EMBL" id="KAJ8312842.1"/>
    </source>
</evidence>
<feature type="compositionally biased region" description="Basic and acidic residues" evidence="1">
    <location>
        <begin position="456"/>
        <end position="479"/>
    </location>
</feature>
<feature type="region of interest" description="Disordered" evidence="1">
    <location>
        <begin position="52"/>
        <end position="172"/>
    </location>
</feature>
<feature type="compositionally biased region" description="Basic and acidic residues" evidence="1">
    <location>
        <begin position="145"/>
        <end position="165"/>
    </location>
</feature>
<feature type="compositionally biased region" description="Polar residues" evidence="1">
    <location>
        <begin position="526"/>
        <end position="535"/>
    </location>
</feature>
<protein>
    <submittedName>
        <fullName evidence="2">Uncharacterized protein</fullName>
    </submittedName>
</protein>
<dbReference type="EMBL" id="JARBDR010000440">
    <property type="protein sequence ID" value="KAJ8312842.1"/>
    <property type="molecule type" value="Genomic_DNA"/>
</dbReference>
<feature type="compositionally biased region" description="Low complexity" evidence="1">
    <location>
        <begin position="489"/>
        <end position="499"/>
    </location>
</feature>
<feature type="compositionally biased region" description="Polar residues" evidence="1">
    <location>
        <begin position="722"/>
        <end position="731"/>
    </location>
</feature>
<feature type="compositionally biased region" description="Basic and acidic residues" evidence="1">
    <location>
        <begin position="684"/>
        <end position="706"/>
    </location>
</feature>
<feature type="compositionally biased region" description="Polar residues" evidence="1">
    <location>
        <begin position="572"/>
        <end position="595"/>
    </location>
</feature>
<feature type="compositionally biased region" description="Basic and acidic residues" evidence="1">
    <location>
        <begin position="629"/>
        <end position="655"/>
    </location>
</feature>
<accession>A0ABQ9F917</accession>
<proteinExistence type="predicted"/>
<keyword evidence="3" id="KW-1185">Reference proteome</keyword>
<feature type="compositionally biased region" description="Basic and acidic residues" evidence="1">
    <location>
        <begin position="128"/>
        <end position="138"/>
    </location>
</feature>
<feature type="compositionally biased region" description="Basic and acidic residues" evidence="1">
    <location>
        <begin position="560"/>
        <end position="570"/>
    </location>
</feature>
<dbReference type="Proteomes" id="UP001217089">
    <property type="component" value="Unassembled WGS sequence"/>
</dbReference>
<feature type="compositionally biased region" description="Basic and acidic residues" evidence="1">
    <location>
        <begin position="435"/>
        <end position="444"/>
    </location>
</feature>
<feature type="compositionally biased region" description="Basic residues" evidence="1">
    <location>
        <begin position="218"/>
        <end position="233"/>
    </location>
</feature>
<evidence type="ECO:0000313" key="3">
    <source>
        <dbReference type="Proteomes" id="UP001217089"/>
    </source>
</evidence>
<feature type="compositionally biased region" description="Polar residues" evidence="1">
    <location>
        <begin position="234"/>
        <end position="244"/>
    </location>
</feature>
<feature type="compositionally biased region" description="Basic and acidic residues" evidence="1">
    <location>
        <begin position="599"/>
        <end position="617"/>
    </location>
</feature>
<name>A0ABQ9F917_TEGGR</name>
<feature type="compositionally biased region" description="Basic and acidic residues" evidence="1">
    <location>
        <begin position="732"/>
        <end position="754"/>
    </location>
</feature>
<reference evidence="2 3" key="1">
    <citation type="submission" date="2022-12" db="EMBL/GenBank/DDBJ databases">
        <title>Chromosome-level genome of Tegillarca granosa.</title>
        <authorList>
            <person name="Kim J."/>
        </authorList>
    </citation>
    <scope>NUCLEOTIDE SEQUENCE [LARGE SCALE GENOMIC DNA]</scope>
    <source>
        <strain evidence="2">Teg-2019</strain>
        <tissue evidence="2">Adductor muscle</tissue>
    </source>
</reference>
<feature type="region of interest" description="Disordered" evidence="1">
    <location>
        <begin position="200"/>
        <end position="789"/>
    </location>
</feature>
<gene>
    <name evidence="2" type="ORF">KUTeg_010215</name>
</gene>
<sequence>MEKSFEDLLHGLDSDSEPDLDEMITNHSTISQSFTDDSFNAMAARNKEKLTAEKMKEQELLDDSMTNGKNEIDDFLSSPKQKKENLIAADDWFSTRANEKQDDYENSDEENGFRESDDGNVNMEESDDKMPENEHEELNDFLNDIPDHSTTDIHFKDDSEIHHEDENGDTPIVMISQVTEGETDVDGDIDGVPREDSLDFSVLQDGNQLDVDIGKQKTSLRKKGSLARRKKPSRNSVRSILNSAEDSHFTDSTEIGSNPRPTSMNGLESDVFGLDQPSDTTDGSHLDINDEDSSQGIPTSPPAKKPSLSIGTALPGLATKPLERRPSRKGTEDVSSKEPETKSNYSSIGVKLPMPGLKETPKKSTEDPSLFDKPVLKSVTKTESEKQSFSTDNTFDTPKLKRVTRSRTASQKSEEGDESSKMFQKPALHNVSSFDKPEKKEVESNKTFVKPSLRTVKHDEQTKSGEPVLERQHTFEKPALRSTPMKQPSFSSNDHSSSSTEEKKPGFDMPALRKTPKPQRKEYSTESDSTKQGSGTFEKPALKAVSTPSLNRTESQDSDSSAKHTFDKPSLKSVQRPSRSDSNTSDKSGHSSGQPSWLKDMKLRKSKSPERAEKLEQEVSTPSWANTAAEKRSKARDLLDSKENQNKKSSERKALFPDTPQLRKTNGLPLQEDNNRPRRTSSSESDRSEGEKRKYKETSHSGKRDQYVPSWMKVTDSRHKSPSTPNLSSPLESEKMPQWKIDLAERRKNKKDTDTPSEPQKMPDDNAETPSWKLELQKRRKSTPSTPESCHYYSDSMGHGIVTLSFIGHGIDTVIF</sequence>
<feature type="compositionally biased region" description="Basic and acidic residues" evidence="1">
    <location>
        <begin position="321"/>
        <end position="341"/>
    </location>
</feature>
<organism evidence="2 3">
    <name type="scientific">Tegillarca granosa</name>
    <name type="common">Malaysian cockle</name>
    <name type="synonym">Anadara granosa</name>
    <dbReference type="NCBI Taxonomy" id="220873"/>
    <lineage>
        <taxon>Eukaryota</taxon>
        <taxon>Metazoa</taxon>
        <taxon>Spiralia</taxon>
        <taxon>Lophotrochozoa</taxon>
        <taxon>Mollusca</taxon>
        <taxon>Bivalvia</taxon>
        <taxon>Autobranchia</taxon>
        <taxon>Pteriomorphia</taxon>
        <taxon>Arcoida</taxon>
        <taxon>Arcoidea</taxon>
        <taxon>Arcidae</taxon>
        <taxon>Tegillarca</taxon>
    </lineage>
</organism>
<feature type="compositionally biased region" description="Polar residues" evidence="1">
    <location>
        <begin position="252"/>
        <end position="266"/>
    </location>
</feature>
<feature type="compositionally biased region" description="Polar residues" evidence="1">
    <location>
        <begin position="387"/>
        <end position="396"/>
    </location>
</feature>